<evidence type="ECO:0000313" key="2">
    <source>
        <dbReference type="Proteomes" id="UP000053904"/>
    </source>
</evidence>
<dbReference type="Gene3D" id="1.20.58.840">
    <property type="match status" value="1"/>
</dbReference>
<keyword evidence="1" id="KW-0808">Transferase</keyword>
<dbReference type="EMBL" id="LGGO01000009">
    <property type="protein sequence ID" value="KUK77732.1"/>
    <property type="molecule type" value="Genomic_DNA"/>
</dbReference>
<evidence type="ECO:0000313" key="1">
    <source>
        <dbReference type="EMBL" id="KUK77732.1"/>
    </source>
</evidence>
<dbReference type="Pfam" id="PF01633">
    <property type="entry name" value="Choline_kinase"/>
    <property type="match status" value="1"/>
</dbReference>
<name>A0A101HJ09_9BACT</name>
<protein>
    <submittedName>
        <fullName evidence="1">Spectinomycin phosphotransferase</fullName>
    </submittedName>
</protein>
<reference evidence="2" key="1">
    <citation type="journal article" date="2015" name="MBio">
        <title>Genome-Resolved Metagenomic Analysis Reveals Roles for Candidate Phyla and Other Microbial Community Members in Biogeochemical Transformations in Oil Reservoirs.</title>
        <authorList>
            <person name="Hu P."/>
            <person name="Tom L."/>
            <person name="Singh A."/>
            <person name="Thomas B.C."/>
            <person name="Baker B.J."/>
            <person name="Piceno Y.M."/>
            <person name="Andersen G.L."/>
            <person name="Banfield J.F."/>
        </authorList>
    </citation>
    <scope>NUCLEOTIDE SEQUENCE [LARGE SCALE GENOMIC DNA]</scope>
</reference>
<dbReference type="GO" id="GO:0016740">
    <property type="term" value="F:transferase activity"/>
    <property type="evidence" value="ECO:0007669"/>
    <property type="project" value="UniProtKB-KW"/>
</dbReference>
<comment type="caution">
    <text evidence="1">The sequence shown here is derived from an EMBL/GenBank/DDBJ whole genome shotgun (WGS) entry which is preliminary data.</text>
</comment>
<accession>A0A101HJ09</accession>
<dbReference type="InterPro" id="IPR011009">
    <property type="entry name" value="Kinase-like_dom_sf"/>
</dbReference>
<dbReference type="Gene3D" id="3.30.200.20">
    <property type="entry name" value="Phosphorylase Kinase, domain 1"/>
    <property type="match status" value="1"/>
</dbReference>
<proteinExistence type="predicted"/>
<dbReference type="SUPFAM" id="SSF56112">
    <property type="entry name" value="Protein kinase-like (PK-like)"/>
    <property type="match status" value="1"/>
</dbReference>
<gene>
    <name evidence="1" type="ORF">XD93_0130</name>
</gene>
<dbReference type="AlphaFoldDB" id="A0A101HJ09"/>
<dbReference type="Proteomes" id="UP000053904">
    <property type="component" value="Unassembled WGS sequence"/>
</dbReference>
<organism evidence="1 2">
    <name type="scientific">candidate division WS6 bacterium 34_10</name>
    <dbReference type="NCBI Taxonomy" id="1641389"/>
    <lineage>
        <taxon>Bacteria</taxon>
        <taxon>Candidatus Dojkabacteria</taxon>
    </lineage>
</organism>
<sequence>MQKVSQTLENELREYLKGLSLDILQMNFVPLGEESYCWKVETKTETLFLKYCTQERISRNLSKINSLLFSLSNYDFIVPPIPINGKTEQPFKEGYIYASNFIEGKVQPMSTLEIPSRVISRINAIMAQIHTFKVDIEGFSKENFNYNFREEYTKILNDIDKGKEIPELTSKDVKKVDAMIVKLEKMTANFVKNSPSMVLTHGDITGGNIVETKEGGIKLLDWDEAKIAPKERDINFINDHPAFEMEVYKKITGIRDIDQNLTEYYGLVWSLESIIENSKKLQYYKEEYGTREYLMEDIIDSLNSF</sequence>
<dbReference type="Gene3D" id="1.10.510.10">
    <property type="entry name" value="Transferase(Phosphotransferase) domain 1"/>
    <property type="match status" value="1"/>
</dbReference>